<dbReference type="Proteomes" id="UP000272942">
    <property type="component" value="Unassembled WGS sequence"/>
</dbReference>
<reference evidence="11 12" key="2">
    <citation type="submission" date="2018-11" db="EMBL/GenBank/DDBJ databases">
        <authorList>
            <consortium name="Pathogen Informatics"/>
        </authorList>
    </citation>
    <scope>NUCLEOTIDE SEQUENCE [LARGE SCALE GENOMIC DNA]</scope>
    <source>
        <strain evidence="11 12">Egypt</strain>
    </source>
</reference>
<dbReference type="PROSITE" id="PS00237">
    <property type="entry name" value="G_PROTEIN_RECEP_F1_1"/>
    <property type="match status" value="1"/>
</dbReference>
<feature type="transmembrane region" description="Helical" evidence="9">
    <location>
        <begin position="359"/>
        <end position="381"/>
    </location>
</feature>
<dbReference type="CDD" id="cd00637">
    <property type="entry name" value="7tm_classA_rhodopsin-like"/>
    <property type="match status" value="1"/>
</dbReference>
<feature type="transmembrane region" description="Helical" evidence="9">
    <location>
        <begin position="128"/>
        <end position="149"/>
    </location>
</feature>
<sequence length="434" mass="48769">MPSNSVDLILTLTMLGIVCFVGTVGNLLVLGVYLQEYLFPQKHRMHRQMFKAHASTNGALCVETVNEKTTSRVVIEEDGTFLRTTGTPTFFILVLACVDLLVCCFVVPLTFYMEYVEMKPPSEVWCKIHALVCVCNTMFSALLVIAIALDRYLAICHPLHPMLTMKRAKILTTALAIFCIIYGFFGLGTIQLAPDDSDPPELMCTDTGDLMNTTLAQKYFYLIVQKGNTASFVVSILFVLILYSLILKVVIKAHRRMRKMHEHSLNAQKQSAQLSLEQFGPVADGTESSFSAEDGLSVLPDCGTQPRPSRMRMRFSIKGLTESGLWREIRSASVLFVVAVVYIIVFTPSLLIANKLVNFTLIGYNFFFLNNMSNPLIYCFMSRAFRSKLRILLFGLCMRRKSTSEDVFFSHTTRKRPRMIRGMATSSTQNGSHA</sequence>
<dbReference type="PROSITE" id="PS50262">
    <property type="entry name" value="G_PROTEIN_RECEP_F1_2"/>
    <property type="match status" value="1"/>
</dbReference>
<keyword evidence="5 9" id="KW-0472">Membrane</keyword>
<evidence type="ECO:0000313" key="11">
    <source>
        <dbReference type="EMBL" id="VDP70059.1"/>
    </source>
</evidence>
<feature type="transmembrane region" description="Helical" evidence="9">
    <location>
        <begin position="12"/>
        <end position="34"/>
    </location>
</feature>
<feature type="transmembrane region" description="Helical" evidence="9">
    <location>
        <begin position="230"/>
        <end position="251"/>
    </location>
</feature>
<comment type="similarity">
    <text evidence="8">Belongs to the G-protein coupled receptor 1 family.</text>
</comment>
<dbReference type="OrthoDB" id="6076970at2759"/>
<dbReference type="SUPFAM" id="SSF81321">
    <property type="entry name" value="Family A G protein-coupled receptor-like"/>
    <property type="match status" value="1"/>
</dbReference>
<dbReference type="WBParaSite" id="ECPE_0000362501-mRNA-1">
    <property type="protein sequence ID" value="ECPE_0000362501-mRNA-1"/>
    <property type="gene ID" value="ECPE_0000362501"/>
</dbReference>
<keyword evidence="6 8" id="KW-0675">Receptor</keyword>
<keyword evidence="2 8" id="KW-0812">Transmembrane</keyword>
<evidence type="ECO:0000256" key="7">
    <source>
        <dbReference type="ARBA" id="ARBA00023224"/>
    </source>
</evidence>
<dbReference type="GO" id="GO:0016020">
    <property type="term" value="C:membrane"/>
    <property type="evidence" value="ECO:0007669"/>
    <property type="project" value="UniProtKB-SubCell"/>
</dbReference>
<dbReference type="GO" id="GO:0004930">
    <property type="term" value="F:G protein-coupled receptor activity"/>
    <property type="evidence" value="ECO:0007669"/>
    <property type="project" value="UniProtKB-KW"/>
</dbReference>
<evidence type="ECO:0000256" key="1">
    <source>
        <dbReference type="ARBA" id="ARBA00004141"/>
    </source>
</evidence>
<dbReference type="AlphaFoldDB" id="A0A183A9I7"/>
<evidence type="ECO:0000313" key="12">
    <source>
        <dbReference type="Proteomes" id="UP000272942"/>
    </source>
</evidence>
<dbReference type="Gene3D" id="1.20.1070.10">
    <property type="entry name" value="Rhodopsin 7-helix transmembrane proteins"/>
    <property type="match status" value="1"/>
</dbReference>
<evidence type="ECO:0000256" key="8">
    <source>
        <dbReference type="RuleBase" id="RU000688"/>
    </source>
</evidence>
<evidence type="ECO:0000256" key="2">
    <source>
        <dbReference type="ARBA" id="ARBA00022692"/>
    </source>
</evidence>
<dbReference type="InterPro" id="IPR000276">
    <property type="entry name" value="GPCR_Rhodpsn"/>
</dbReference>
<evidence type="ECO:0000256" key="9">
    <source>
        <dbReference type="SAM" id="Phobius"/>
    </source>
</evidence>
<dbReference type="InterPro" id="IPR017452">
    <property type="entry name" value="GPCR_Rhodpsn_7TM"/>
</dbReference>
<dbReference type="PANTHER" id="PTHR24243:SF208">
    <property type="entry name" value="PYROKININ-1 RECEPTOR"/>
    <property type="match status" value="1"/>
</dbReference>
<evidence type="ECO:0000256" key="3">
    <source>
        <dbReference type="ARBA" id="ARBA00022989"/>
    </source>
</evidence>
<feature type="transmembrane region" description="Helical" evidence="9">
    <location>
        <begin position="90"/>
        <end position="113"/>
    </location>
</feature>
<gene>
    <name evidence="11" type="ORF">ECPE_LOCUS3622</name>
</gene>
<keyword evidence="12" id="KW-1185">Reference proteome</keyword>
<organism evidence="13">
    <name type="scientific">Echinostoma caproni</name>
    <dbReference type="NCBI Taxonomy" id="27848"/>
    <lineage>
        <taxon>Eukaryota</taxon>
        <taxon>Metazoa</taxon>
        <taxon>Spiralia</taxon>
        <taxon>Lophotrochozoa</taxon>
        <taxon>Platyhelminthes</taxon>
        <taxon>Trematoda</taxon>
        <taxon>Digenea</taxon>
        <taxon>Plagiorchiida</taxon>
        <taxon>Echinostomata</taxon>
        <taxon>Echinostomatoidea</taxon>
        <taxon>Echinostomatidae</taxon>
        <taxon>Echinostoma</taxon>
    </lineage>
</organism>
<dbReference type="Pfam" id="PF00001">
    <property type="entry name" value="7tm_1"/>
    <property type="match status" value="1"/>
</dbReference>
<keyword evidence="7 8" id="KW-0807">Transducer</keyword>
<evidence type="ECO:0000256" key="6">
    <source>
        <dbReference type="ARBA" id="ARBA00023170"/>
    </source>
</evidence>
<dbReference type="PRINTS" id="PR00237">
    <property type="entry name" value="GPCRRHODOPSN"/>
</dbReference>
<evidence type="ECO:0000256" key="4">
    <source>
        <dbReference type="ARBA" id="ARBA00023040"/>
    </source>
</evidence>
<comment type="subcellular location">
    <subcellularLocation>
        <location evidence="1">Membrane</location>
        <topology evidence="1">Multi-pass membrane protein</topology>
    </subcellularLocation>
</comment>
<name>A0A183A9I7_9TREM</name>
<dbReference type="EMBL" id="UZAN01040559">
    <property type="protein sequence ID" value="VDP70059.1"/>
    <property type="molecule type" value="Genomic_DNA"/>
</dbReference>
<evidence type="ECO:0000313" key="13">
    <source>
        <dbReference type="WBParaSite" id="ECPE_0000362501-mRNA-1"/>
    </source>
</evidence>
<protein>
    <submittedName>
        <fullName evidence="13">G_PROTEIN_RECEP_F1_2 domain-containing protein</fullName>
    </submittedName>
</protein>
<accession>A0A183A9I7</accession>
<keyword evidence="3 9" id="KW-1133">Transmembrane helix</keyword>
<proteinExistence type="inferred from homology"/>
<feature type="transmembrane region" description="Helical" evidence="9">
    <location>
        <begin position="170"/>
        <end position="193"/>
    </location>
</feature>
<feature type="transmembrane region" description="Helical" evidence="9">
    <location>
        <begin position="334"/>
        <end position="353"/>
    </location>
</feature>
<feature type="domain" description="G-protein coupled receptors family 1 profile" evidence="10">
    <location>
        <begin position="25"/>
        <end position="378"/>
    </location>
</feature>
<evidence type="ECO:0000256" key="5">
    <source>
        <dbReference type="ARBA" id="ARBA00023136"/>
    </source>
</evidence>
<keyword evidence="4 8" id="KW-0297">G-protein coupled receptor</keyword>
<reference evidence="13" key="1">
    <citation type="submission" date="2016-06" db="UniProtKB">
        <authorList>
            <consortium name="WormBaseParasite"/>
        </authorList>
    </citation>
    <scope>IDENTIFICATION</scope>
</reference>
<dbReference type="PANTHER" id="PTHR24243">
    <property type="entry name" value="G-PROTEIN COUPLED RECEPTOR"/>
    <property type="match status" value="1"/>
</dbReference>
<evidence type="ECO:0000259" key="10">
    <source>
        <dbReference type="PROSITE" id="PS50262"/>
    </source>
</evidence>